<sequence length="414" mass="43952">VVVPVPMLDPVAPTPLVVGSVNATDIVSFGSSGQLALSDIVLGAPDMLRVDFHAYGSVQPESVSVMAVDTMTNYPTLYPVRTLVNGTWLLQARVVSKHQLNLPRAVTSLKLAIAVGDSFVGTMLYTVRLTTVNMLSNRTSEWTHQGAMTWQAAPSIAPAVFLPLVTPLTVASVVANKSIAFNTTAFIWLRNISFGVADELRIEFVSALSAAAPDSVSFYGMQTVAKYPSSPVAGTLDQGPWVISPVALPQSRSLTRQLTIAVAIRMPAPFVGLAQFYIRLSTLSPTQLGTSFVSRTKMTWQGPPSSVAPVIHRALPTRLAVASVQSPTSVAFNTSGDIQLGNVSFDMSDSLTVEGVVNSSAVMHSVTVVALESMTNYPGPRAHTSELSNGRMLSLPAVVVPGYVTASRQLDQVN</sequence>
<dbReference type="EMBL" id="VJMH01004897">
    <property type="protein sequence ID" value="KAF0701813.1"/>
    <property type="molecule type" value="Genomic_DNA"/>
</dbReference>
<evidence type="ECO:0000313" key="1">
    <source>
        <dbReference type="EMBL" id="KAF0701813.1"/>
    </source>
</evidence>
<dbReference type="OrthoDB" id="10591338at2759"/>
<feature type="non-terminal residue" evidence="1">
    <location>
        <position position="1"/>
    </location>
</feature>
<accession>A0A6A4YX46</accession>
<name>A0A6A4YX46_9STRA</name>
<dbReference type="AlphaFoldDB" id="A0A6A4YX46"/>
<organism evidence="1">
    <name type="scientific">Aphanomyces stellatus</name>
    <dbReference type="NCBI Taxonomy" id="120398"/>
    <lineage>
        <taxon>Eukaryota</taxon>
        <taxon>Sar</taxon>
        <taxon>Stramenopiles</taxon>
        <taxon>Oomycota</taxon>
        <taxon>Saprolegniomycetes</taxon>
        <taxon>Saprolegniales</taxon>
        <taxon>Verrucalvaceae</taxon>
        <taxon>Aphanomyces</taxon>
    </lineage>
</organism>
<comment type="caution">
    <text evidence="1">The sequence shown here is derived from an EMBL/GenBank/DDBJ whole genome shotgun (WGS) entry which is preliminary data.</text>
</comment>
<protein>
    <submittedName>
        <fullName evidence="1">Uncharacterized protein</fullName>
    </submittedName>
</protein>
<reference evidence="1" key="1">
    <citation type="submission" date="2019-06" db="EMBL/GenBank/DDBJ databases">
        <title>Genomics analysis of Aphanomyces spp. identifies a new class of oomycete effector associated with host adaptation.</title>
        <authorList>
            <person name="Gaulin E."/>
        </authorList>
    </citation>
    <scope>NUCLEOTIDE SEQUENCE</scope>
    <source>
        <strain evidence="1">CBS 578.67</strain>
    </source>
</reference>
<proteinExistence type="predicted"/>
<feature type="non-terminal residue" evidence="1">
    <location>
        <position position="414"/>
    </location>
</feature>
<gene>
    <name evidence="1" type="ORF">As57867_007820</name>
</gene>